<feature type="compositionally biased region" description="Low complexity" evidence="1">
    <location>
        <begin position="37"/>
        <end position="52"/>
    </location>
</feature>
<feature type="region of interest" description="Disordered" evidence="1">
    <location>
        <begin position="1"/>
        <end position="87"/>
    </location>
</feature>
<name>A0A6A5WKQ7_9PLEO</name>
<organism evidence="2 3">
    <name type="scientific">Amniculicola lignicola CBS 123094</name>
    <dbReference type="NCBI Taxonomy" id="1392246"/>
    <lineage>
        <taxon>Eukaryota</taxon>
        <taxon>Fungi</taxon>
        <taxon>Dikarya</taxon>
        <taxon>Ascomycota</taxon>
        <taxon>Pezizomycotina</taxon>
        <taxon>Dothideomycetes</taxon>
        <taxon>Pleosporomycetidae</taxon>
        <taxon>Pleosporales</taxon>
        <taxon>Amniculicolaceae</taxon>
        <taxon>Amniculicola</taxon>
    </lineage>
</organism>
<evidence type="ECO:0000313" key="3">
    <source>
        <dbReference type="Proteomes" id="UP000799779"/>
    </source>
</evidence>
<proteinExistence type="predicted"/>
<feature type="compositionally biased region" description="Polar residues" evidence="1">
    <location>
        <begin position="76"/>
        <end position="85"/>
    </location>
</feature>
<feature type="compositionally biased region" description="Polar residues" evidence="1">
    <location>
        <begin position="1"/>
        <end position="36"/>
    </location>
</feature>
<evidence type="ECO:0000256" key="1">
    <source>
        <dbReference type="SAM" id="MobiDB-lite"/>
    </source>
</evidence>
<sequence>MSSNDNQANTGNQTGSNIGASRSTGETHAGSNPLHTQQQQADRAALSAALSDPNTTEQLQKSGDTSREKRRRLRDQQQNNSNNSEPCKAACRYHCCF</sequence>
<dbReference type="Proteomes" id="UP000799779">
    <property type="component" value="Unassembled WGS sequence"/>
</dbReference>
<reference evidence="2" key="1">
    <citation type="journal article" date="2020" name="Stud. Mycol.">
        <title>101 Dothideomycetes genomes: a test case for predicting lifestyles and emergence of pathogens.</title>
        <authorList>
            <person name="Haridas S."/>
            <person name="Albert R."/>
            <person name="Binder M."/>
            <person name="Bloem J."/>
            <person name="Labutti K."/>
            <person name="Salamov A."/>
            <person name="Andreopoulos B."/>
            <person name="Baker S."/>
            <person name="Barry K."/>
            <person name="Bills G."/>
            <person name="Bluhm B."/>
            <person name="Cannon C."/>
            <person name="Castanera R."/>
            <person name="Culley D."/>
            <person name="Daum C."/>
            <person name="Ezra D."/>
            <person name="Gonzalez J."/>
            <person name="Henrissat B."/>
            <person name="Kuo A."/>
            <person name="Liang C."/>
            <person name="Lipzen A."/>
            <person name="Lutzoni F."/>
            <person name="Magnuson J."/>
            <person name="Mondo S."/>
            <person name="Nolan M."/>
            <person name="Ohm R."/>
            <person name="Pangilinan J."/>
            <person name="Park H.-J."/>
            <person name="Ramirez L."/>
            <person name="Alfaro M."/>
            <person name="Sun H."/>
            <person name="Tritt A."/>
            <person name="Yoshinaga Y."/>
            <person name="Zwiers L.-H."/>
            <person name="Turgeon B."/>
            <person name="Goodwin S."/>
            <person name="Spatafora J."/>
            <person name="Crous P."/>
            <person name="Grigoriev I."/>
        </authorList>
    </citation>
    <scope>NUCLEOTIDE SEQUENCE</scope>
    <source>
        <strain evidence="2">CBS 123094</strain>
    </source>
</reference>
<gene>
    <name evidence="2" type="ORF">P154DRAFT_574915</name>
</gene>
<feature type="compositionally biased region" description="Polar residues" evidence="1">
    <location>
        <begin position="53"/>
        <end position="63"/>
    </location>
</feature>
<dbReference type="EMBL" id="ML977582">
    <property type="protein sequence ID" value="KAF2001568.1"/>
    <property type="molecule type" value="Genomic_DNA"/>
</dbReference>
<accession>A0A6A5WKQ7</accession>
<evidence type="ECO:0000313" key="2">
    <source>
        <dbReference type="EMBL" id="KAF2001568.1"/>
    </source>
</evidence>
<protein>
    <submittedName>
        <fullName evidence="2">Uncharacterized protein</fullName>
    </submittedName>
</protein>
<keyword evidence="3" id="KW-1185">Reference proteome</keyword>
<dbReference type="AlphaFoldDB" id="A0A6A5WKQ7"/>